<dbReference type="Proteomes" id="UP001454036">
    <property type="component" value="Unassembled WGS sequence"/>
</dbReference>
<protein>
    <submittedName>
        <fullName evidence="1">Uncharacterized protein</fullName>
    </submittedName>
</protein>
<sequence length="152" mass="16922">MENVEPNLPLLFNMHNTSHSGFLTSFSFLSDYNIFVEDKPDKISEGRWHSIIRSKEFDSTVKPPVTWEEVLTAALYFVEPRKVHFSTGKRVPLFKRAKVVTKIVSESAPASTAAIPVTKSAATAGKTRPTSAAPSRLVLSKRTKTLAHKLPR</sequence>
<dbReference type="AlphaFoldDB" id="A0AAV3QYN4"/>
<evidence type="ECO:0000313" key="2">
    <source>
        <dbReference type="Proteomes" id="UP001454036"/>
    </source>
</evidence>
<gene>
    <name evidence="1" type="ORF">LIER_40634</name>
</gene>
<name>A0AAV3QYN4_LITER</name>
<proteinExistence type="predicted"/>
<organism evidence="1 2">
    <name type="scientific">Lithospermum erythrorhizon</name>
    <name type="common">Purple gromwell</name>
    <name type="synonym">Lithospermum officinale var. erythrorhizon</name>
    <dbReference type="NCBI Taxonomy" id="34254"/>
    <lineage>
        <taxon>Eukaryota</taxon>
        <taxon>Viridiplantae</taxon>
        <taxon>Streptophyta</taxon>
        <taxon>Embryophyta</taxon>
        <taxon>Tracheophyta</taxon>
        <taxon>Spermatophyta</taxon>
        <taxon>Magnoliopsida</taxon>
        <taxon>eudicotyledons</taxon>
        <taxon>Gunneridae</taxon>
        <taxon>Pentapetalae</taxon>
        <taxon>asterids</taxon>
        <taxon>lamiids</taxon>
        <taxon>Boraginales</taxon>
        <taxon>Boraginaceae</taxon>
        <taxon>Boraginoideae</taxon>
        <taxon>Lithospermeae</taxon>
        <taxon>Lithospermum</taxon>
    </lineage>
</organism>
<evidence type="ECO:0000313" key="1">
    <source>
        <dbReference type="EMBL" id="GAA0168773.1"/>
    </source>
</evidence>
<keyword evidence="2" id="KW-1185">Reference proteome</keyword>
<comment type="caution">
    <text evidence="1">The sequence shown here is derived from an EMBL/GenBank/DDBJ whole genome shotgun (WGS) entry which is preliminary data.</text>
</comment>
<reference evidence="1 2" key="1">
    <citation type="submission" date="2024-01" db="EMBL/GenBank/DDBJ databases">
        <title>The complete chloroplast genome sequence of Lithospermum erythrorhizon: insights into the phylogenetic relationship among Boraginaceae species and the maternal lineages of purple gromwells.</title>
        <authorList>
            <person name="Okada T."/>
            <person name="Watanabe K."/>
        </authorList>
    </citation>
    <scope>NUCLEOTIDE SEQUENCE [LARGE SCALE GENOMIC DNA]</scope>
</reference>
<accession>A0AAV3QYN4</accession>
<dbReference type="EMBL" id="BAABME010023764">
    <property type="protein sequence ID" value="GAA0168773.1"/>
    <property type="molecule type" value="Genomic_DNA"/>
</dbReference>